<evidence type="ECO:0000313" key="3">
    <source>
        <dbReference type="Proteomes" id="UP000321464"/>
    </source>
</evidence>
<dbReference type="EMBL" id="BJYR01000006">
    <property type="protein sequence ID" value="GEN99097.1"/>
    <property type="molecule type" value="Genomic_DNA"/>
</dbReference>
<keyword evidence="3" id="KW-1185">Reference proteome</keyword>
<sequence>MIDLGKTLAKVSLWDHAGRRIAMRTRPNAAAGDALYVAGISDWLIEALGAFAAHPVEAIVPVGHGAGVAALRGAALAFAPLDYEAEIPAATMARYRAARDPFAVTGSPALPHGLNLGAQLWWLEERGLLEGTTLLPWAQYWACFLSGAAVSEVSSLGCHTDLWAPAAGGFSPLAERMGWAERFAPVGDASAVVGTLKPEIVAATGLSPKVHVLAGLHDSNAALHAARGFAEVADREATVLSTGTWFVAMRRPLGDAPVLPEGRDCLVNVDVDGRAVPSARFMGGREIELAAQGARVDDPAEQAELVAAVPGLLASGTMLLPTLAPGCGPFPDRAARWIGEPGDRRAAACLYAALMADAALDLIGTRETLVVEGRFAGADVFVRALAGLRPDCRVLVADGPCDAAFGALRLIEPGLAPAASLRQVEPLAGDLEAYRARWRMETGQ</sequence>
<dbReference type="AlphaFoldDB" id="A0A512AHB0"/>
<dbReference type="InterPro" id="IPR049382">
    <property type="entry name" value="FGGY_C_2"/>
</dbReference>
<organism evidence="2 3">
    <name type="scientific">Novosphingobium sediminis</name>
    <dbReference type="NCBI Taxonomy" id="707214"/>
    <lineage>
        <taxon>Bacteria</taxon>
        <taxon>Pseudomonadati</taxon>
        <taxon>Pseudomonadota</taxon>
        <taxon>Alphaproteobacteria</taxon>
        <taxon>Sphingomonadales</taxon>
        <taxon>Sphingomonadaceae</taxon>
        <taxon>Novosphingobium</taxon>
    </lineage>
</organism>
<evidence type="ECO:0000313" key="2">
    <source>
        <dbReference type="EMBL" id="GEN99097.1"/>
    </source>
</evidence>
<dbReference type="RefSeq" id="WP_246135031.1">
    <property type="nucleotide sequence ID" value="NZ_BJYR01000006.1"/>
</dbReference>
<dbReference type="Gene3D" id="3.30.420.40">
    <property type="match status" value="2"/>
</dbReference>
<comment type="caution">
    <text evidence="2">The sequence shown here is derived from an EMBL/GenBank/DDBJ whole genome shotgun (WGS) entry which is preliminary data.</text>
</comment>
<name>A0A512AHB0_9SPHN</name>
<evidence type="ECO:0000259" key="1">
    <source>
        <dbReference type="Pfam" id="PF21546"/>
    </source>
</evidence>
<accession>A0A512AHB0</accession>
<protein>
    <submittedName>
        <fullName evidence="2">Carbohydrate kinase</fullName>
    </submittedName>
</protein>
<dbReference type="Proteomes" id="UP000321464">
    <property type="component" value="Unassembled WGS sequence"/>
</dbReference>
<keyword evidence="2" id="KW-0418">Kinase</keyword>
<feature type="domain" description="Carbohydrate kinase FGGY C-terminal" evidence="1">
    <location>
        <begin position="235"/>
        <end position="414"/>
    </location>
</feature>
<dbReference type="GO" id="GO:0016301">
    <property type="term" value="F:kinase activity"/>
    <property type="evidence" value="ECO:0007669"/>
    <property type="project" value="UniProtKB-KW"/>
</dbReference>
<dbReference type="Pfam" id="PF21546">
    <property type="entry name" value="FGGY_C_2"/>
    <property type="match status" value="1"/>
</dbReference>
<gene>
    <name evidence="2" type="ORF">NSE01_09300</name>
</gene>
<proteinExistence type="predicted"/>
<reference evidence="2 3" key="1">
    <citation type="submission" date="2019-07" db="EMBL/GenBank/DDBJ databases">
        <title>Whole genome shotgun sequence of Novosphingobium sediminis NBRC 106119.</title>
        <authorList>
            <person name="Hosoyama A."/>
            <person name="Uohara A."/>
            <person name="Ohji S."/>
            <person name="Ichikawa N."/>
        </authorList>
    </citation>
    <scope>NUCLEOTIDE SEQUENCE [LARGE SCALE GENOMIC DNA]</scope>
    <source>
        <strain evidence="2 3">NBRC 106119</strain>
    </source>
</reference>
<keyword evidence="2" id="KW-0808">Transferase</keyword>